<name>A0ABS1CMY8_9GAMM</name>
<reference evidence="2 3" key="1">
    <citation type="journal article" date="2020" name="Microorganisms">
        <title>Osmotic Adaptation and Compatible Solute Biosynthesis of Phototrophic Bacteria as Revealed from Genome Analyses.</title>
        <authorList>
            <person name="Imhoff J.F."/>
            <person name="Rahn T."/>
            <person name="Kunzel S."/>
            <person name="Keller A."/>
            <person name="Neulinger S.C."/>
        </authorList>
    </citation>
    <scope>NUCLEOTIDE SEQUENCE [LARGE SCALE GENOMIC DNA]</scope>
    <source>
        <strain evidence="2 3">DSM 6210</strain>
    </source>
</reference>
<gene>
    <name evidence="2" type="ORF">CKO31_21630</name>
</gene>
<evidence type="ECO:0000313" key="3">
    <source>
        <dbReference type="Proteomes" id="UP000748752"/>
    </source>
</evidence>
<protein>
    <recommendedName>
        <fullName evidence="4">(Fe-S)-binding protein</fullName>
    </recommendedName>
</protein>
<dbReference type="PANTHER" id="PTHR32479:SF19">
    <property type="entry name" value="ANAEROBIC GLYCEROL-3-PHOSPHATE DEHYDROGENASE SUBUNIT C"/>
    <property type="match status" value="1"/>
</dbReference>
<evidence type="ECO:0008006" key="4">
    <source>
        <dbReference type="Google" id="ProtNLM"/>
    </source>
</evidence>
<evidence type="ECO:0000256" key="1">
    <source>
        <dbReference type="SAM" id="MobiDB-lite"/>
    </source>
</evidence>
<organism evidence="2 3">
    <name type="scientific">Thiohalocapsa halophila</name>
    <dbReference type="NCBI Taxonomy" id="69359"/>
    <lineage>
        <taxon>Bacteria</taxon>
        <taxon>Pseudomonadati</taxon>
        <taxon>Pseudomonadota</taxon>
        <taxon>Gammaproteobacteria</taxon>
        <taxon>Chromatiales</taxon>
        <taxon>Chromatiaceae</taxon>
        <taxon>Thiohalocapsa</taxon>
    </lineage>
</organism>
<dbReference type="PANTHER" id="PTHR32479">
    <property type="entry name" value="GLYCOLATE OXIDASE IRON-SULFUR SUBUNIT"/>
    <property type="match status" value="1"/>
</dbReference>
<evidence type="ECO:0000313" key="2">
    <source>
        <dbReference type="EMBL" id="MBK1633307.1"/>
    </source>
</evidence>
<dbReference type="Proteomes" id="UP000748752">
    <property type="component" value="Unassembled WGS sequence"/>
</dbReference>
<feature type="region of interest" description="Disordered" evidence="1">
    <location>
        <begin position="206"/>
        <end position="227"/>
    </location>
</feature>
<comment type="caution">
    <text evidence="2">The sequence shown here is derived from an EMBL/GenBank/DDBJ whole genome shotgun (WGS) entry which is preliminary data.</text>
</comment>
<keyword evidence="3" id="KW-1185">Reference proteome</keyword>
<proteinExistence type="predicted"/>
<dbReference type="EMBL" id="NRRV01000077">
    <property type="protein sequence ID" value="MBK1633307.1"/>
    <property type="molecule type" value="Genomic_DNA"/>
</dbReference>
<sequence>MKTVLDWSAYQVDQARGEARRLVDALLPHARAGRWILGLEPSCLLSLRDDYPALGLGDAAREVTEKSLLLEEFLAKELMAKRLHLPLTETATGSGVAETLVHGHCHQKAVGAMKSMRRVLKLLPGPQPEIIDAGCCGMAGTFGLECEHADLSRQMADLALTPRLAASPDATVIANGFSYRQQIRARTGHRPEHLAQVLARTLARAMAARESQSRASQRGATSAAAPR</sequence>
<accession>A0ABS1CMY8</accession>
<dbReference type="RefSeq" id="WP_200241569.1">
    <property type="nucleotide sequence ID" value="NZ_NRRV01000077.1"/>
</dbReference>